<dbReference type="Pfam" id="PF00884">
    <property type="entry name" value="Sulfatase"/>
    <property type="match status" value="1"/>
</dbReference>
<dbReference type="InterPro" id="IPR000917">
    <property type="entry name" value="Sulfatase_N"/>
</dbReference>
<keyword evidence="2" id="KW-0479">Metal-binding</keyword>
<keyword evidence="6" id="KW-0732">Signal</keyword>
<dbReference type="InterPro" id="IPR017850">
    <property type="entry name" value="Alkaline_phosphatase_core_sf"/>
</dbReference>
<dbReference type="Proteomes" id="UP000071065">
    <property type="component" value="Chromosome"/>
</dbReference>
<dbReference type="PANTHER" id="PTHR42693:SF53">
    <property type="entry name" value="ENDO-4-O-SULFATASE"/>
    <property type="match status" value="1"/>
</dbReference>
<sequence>MGNRSTAEFRLKATKWQSGLLATACALSINSWAAPVVSTSAIEARRPNIVLLFSDDMGYADAGFQNISQDVVTPNMDRIAADGVTFSSGYVTGTVCGPSRAGLITGRYQQRFGYHDNTAPYSRDADTPLGLDLSVPTMANYLADAGYRTGMVGKWHDAEPEEYWPHNRGFEEFFGFNNGAATYYVGPMNEAKHDYKKEAAIYRNGELVDNFDQYLTDKFGDEAVDYIRRNKDEPFFLYVAFNAIHSPMEPKQVDMDRFADIEDENRRKAVAMNYNMDENIGKILDKLEKEGLSDNTIVVYLADNGGKRNDNYSLNTPLRGEKGSFWEGGIRIPFAMSWKGVIPSGQTIDEPIISLDLMTTFLSAAGIENKAEWQLDGEDLLPLVTGEVGQLEDRFLFWANSRGWAVRDRNWKLYDENARRIRQKPMLFNLSGDREEQHELTEKFPKEAERLLTAYNEWNAENDTPRWGWNRQQFPHYNGHHSREERLAQGEEVREAEDAANEVRRAKARAVIDAS</sequence>
<evidence type="ECO:0000256" key="4">
    <source>
        <dbReference type="ARBA" id="ARBA00022837"/>
    </source>
</evidence>
<accession>A0A142BIN6</accession>
<protein>
    <submittedName>
        <fullName evidence="8">Sulfatase</fullName>
    </submittedName>
</protein>
<evidence type="ECO:0000256" key="6">
    <source>
        <dbReference type="SAM" id="SignalP"/>
    </source>
</evidence>
<feature type="chain" id="PRO_5007493095" evidence="6">
    <location>
        <begin position="34"/>
        <end position="515"/>
    </location>
</feature>
<dbReference type="InterPro" id="IPR024607">
    <property type="entry name" value="Sulfatase_CS"/>
</dbReference>
<evidence type="ECO:0000256" key="1">
    <source>
        <dbReference type="ARBA" id="ARBA00008779"/>
    </source>
</evidence>
<dbReference type="PANTHER" id="PTHR42693">
    <property type="entry name" value="ARYLSULFATASE FAMILY MEMBER"/>
    <property type="match status" value="1"/>
</dbReference>
<feature type="region of interest" description="Disordered" evidence="5">
    <location>
        <begin position="481"/>
        <end position="501"/>
    </location>
</feature>
<dbReference type="GO" id="GO:0004065">
    <property type="term" value="F:arylsulfatase activity"/>
    <property type="evidence" value="ECO:0007669"/>
    <property type="project" value="TreeGrafter"/>
</dbReference>
<keyword evidence="3" id="KW-0378">Hydrolase</keyword>
<name>A0A142BIN6_9GAMM</name>
<gene>
    <name evidence="8" type="ORF">EZMO1_4711</name>
</gene>
<dbReference type="KEGG" id="emp:EZMO1_4711"/>
<dbReference type="Gene3D" id="3.30.1120.10">
    <property type="match status" value="1"/>
</dbReference>
<keyword evidence="4" id="KW-0106">Calcium</keyword>
<evidence type="ECO:0000313" key="8">
    <source>
        <dbReference type="EMBL" id="AMO58612.1"/>
    </source>
</evidence>
<dbReference type="EMBL" id="CP013251">
    <property type="protein sequence ID" value="AMO58612.1"/>
    <property type="molecule type" value="Genomic_DNA"/>
</dbReference>
<comment type="similarity">
    <text evidence="1">Belongs to the sulfatase family.</text>
</comment>
<evidence type="ECO:0000256" key="2">
    <source>
        <dbReference type="ARBA" id="ARBA00022723"/>
    </source>
</evidence>
<feature type="signal peptide" evidence="6">
    <location>
        <begin position="1"/>
        <end position="33"/>
    </location>
</feature>
<dbReference type="PATRIC" id="fig|570277.3.peg.5040"/>
<dbReference type="PROSITE" id="PS00149">
    <property type="entry name" value="SULFATASE_2"/>
    <property type="match status" value="1"/>
</dbReference>
<dbReference type="GO" id="GO:0046872">
    <property type="term" value="F:metal ion binding"/>
    <property type="evidence" value="ECO:0007669"/>
    <property type="project" value="UniProtKB-KW"/>
</dbReference>
<reference evidence="8 9" key="1">
    <citation type="journal article" date="2016" name="Front. Microbiol.">
        <title>Genomic Insight into the Host-Endosymbiont Relationship of Endozoicomonas montiporae CL-33(T) with its Coral Host.</title>
        <authorList>
            <person name="Ding J.-Y."/>
            <person name="Shiu J.-H."/>
            <person name="Chen W.-M."/>
            <person name="Chiang Y.-R."/>
            <person name="Tang S.-L."/>
        </authorList>
    </citation>
    <scope>NUCLEOTIDE SEQUENCE [LARGE SCALE GENOMIC DNA]</scope>
    <source>
        <strain evidence="8 9">CL-33</strain>
    </source>
</reference>
<feature type="domain" description="Sulfatase N-terminal" evidence="7">
    <location>
        <begin position="47"/>
        <end position="367"/>
    </location>
</feature>
<dbReference type="STRING" id="570277.EZMO1_4711"/>
<dbReference type="Gene3D" id="3.40.720.10">
    <property type="entry name" value="Alkaline Phosphatase, subunit A"/>
    <property type="match status" value="1"/>
</dbReference>
<dbReference type="AlphaFoldDB" id="A0A142BIN6"/>
<organism evidence="8 9">
    <name type="scientific">Endozoicomonas montiporae CL-33</name>
    <dbReference type="NCBI Taxonomy" id="570277"/>
    <lineage>
        <taxon>Bacteria</taxon>
        <taxon>Pseudomonadati</taxon>
        <taxon>Pseudomonadota</taxon>
        <taxon>Gammaproteobacteria</taxon>
        <taxon>Oceanospirillales</taxon>
        <taxon>Endozoicomonadaceae</taxon>
        <taxon>Endozoicomonas</taxon>
    </lineage>
</organism>
<dbReference type="InterPro" id="IPR050738">
    <property type="entry name" value="Sulfatase"/>
</dbReference>
<evidence type="ECO:0000259" key="7">
    <source>
        <dbReference type="Pfam" id="PF00884"/>
    </source>
</evidence>
<evidence type="ECO:0000313" key="9">
    <source>
        <dbReference type="Proteomes" id="UP000071065"/>
    </source>
</evidence>
<proteinExistence type="inferred from homology"/>
<dbReference type="SUPFAM" id="SSF53649">
    <property type="entry name" value="Alkaline phosphatase-like"/>
    <property type="match status" value="1"/>
</dbReference>
<evidence type="ECO:0000256" key="5">
    <source>
        <dbReference type="SAM" id="MobiDB-lite"/>
    </source>
</evidence>
<evidence type="ECO:0000256" key="3">
    <source>
        <dbReference type="ARBA" id="ARBA00022801"/>
    </source>
</evidence>